<evidence type="ECO:0000256" key="2">
    <source>
        <dbReference type="SAM" id="MobiDB-lite"/>
    </source>
</evidence>
<dbReference type="OrthoDB" id="3438340at2759"/>
<feature type="compositionally biased region" description="Basic and acidic residues" evidence="2">
    <location>
        <begin position="97"/>
        <end position="106"/>
    </location>
</feature>
<proteinExistence type="predicted"/>
<dbReference type="InterPro" id="IPR021641">
    <property type="entry name" value="DUF3245"/>
</dbReference>
<comment type="caution">
    <text evidence="3">The sequence shown here is derived from an EMBL/GenBank/DDBJ whole genome shotgun (WGS) entry which is preliminary data.</text>
</comment>
<feature type="compositionally biased region" description="Low complexity" evidence="2">
    <location>
        <begin position="324"/>
        <end position="334"/>
    </location>
</feature>
<accession>A0A9Q5ND93</accession>
<feature type="region of interest" description="Disordered" evidence="2">
    <location>
        <begin position="60"/>
        <end position="206"/>
    </location>
</feature>
<protein>
    <submittedName>
        <fullName evidence="3">Uncharacterized protein</fullName>
    </submittedName>
</protein>
<feature type="compositionally biased region" description="Basic and acidic residues" evidence="2">
    <location>
        <begin position="382"/>
        <end position="396"/>
    </location>
</feature>
<feature type="compositionally biased region" description="Basic and acidic residues" evidence="2">
    <location>
        <begin position="189"/>
        <end position="201"/>
    </location>
</feature>
<feature type="compositionally biased region" description="Basic residues" evidence="2">
    <location>
        <begin position="335"/>
        <end position="348"/>
    </location>
</feature>
<evidence type="ECO:0000313" key="4">
    <source>
        <dbReference type="Proteomes" id="UP000757232"/>
    </source>
</evidence>
<feature type="compositionally biased region" description="Polar residues" evidence="2">
    <location>
        <begin position="293"/>
        <end position="323"/>
    </location>
</feature>
<organism evidence="3 4">
    <name type="scientific">Sanghuangporus baumii</name>
    <name type="common">Phellinus baumii</name>
    <dbReference type="NCBI Taxonomy" id="108892"/>
    <lineage>
        <taxon>Eukaryota</taxon>
        <taxon>Fungi</taxon>
        <taxon>Dikarya</taxon>
        <taxon>Basidiomycota</taxon>
        <taxon>Agaricomycotina</taxon>
        <taxon>Agaricomycetes</taxon>
        <taxon>Hymenochaetales</taxon>
        <taxon>Hymenochaetaceae</taxon>
        <taxon>Sanghuangporus</taxon>
    </lineage>
</organism>
<dbReference type="Proteomes" id="UP000757232">
    <property type="component" value="Unassembled WGS sequence"/>
</dbReference>
<feature type="compositionally biased region" description="Basic and acidic residues" evidence="2">
    <location>
        <begin position="141"/>
        <end position="151"/>
    </location>
</feature>
<name>A0A9Q5ND93_SANBA</name>
<keyword evidence="4" id="KW-1185">Reference proteome</keyword>
<evidence type="ECO:0000256" key="1">
    <source>
        <dbReference type="SAM" id="Coils"/>
    </source>
</evidence>
<feature type="region of interest" description="Disordered" evidence="2">
    <location>
        <begin position="228"/>
        <end position="397"/>
    </location>
</feature>
<feature type="compositionally biased region" description="Low complexity" evidence="2">
    <location>
        <begin position="266"/>
        <end position="278"/>
    </location>
</feature>
<sequence>MAQNDEQEIDLHALQAQINMAMAEEEALVSSWVKPSKSPSKRLKRTFEEMERELQDYMRRPARLGVGAPIPDQVGPNAQEEARLKYRLVGNGKKRKHEEQSERGSDNDAEGEEESKKGESSMSAKVARVDPFSLTKKKVKSRDDARKERLDNAVPAAAVNGDSTSQRNCTASPEVQTSETSSSAINGRTNREDVEGKKSRSEGITSANSALLINGLSISTLRPPVVEAATLNQTSEPPSEVKLSAETENRTSSGAPLTTFTVNGQAATAAHSDATRAAEGADSLEADGLRLGSNATSPSLVGASVSPTQSHTQFQQLVTPVPTSSQSAFDSSSGSKRRKKARWKKGRRNLGQSNANVNSNGSIVNGTDKSESDAPAATGTRSKGDVEIVADHKETPHLANGIAVGEGKEEGKKEVNNIAIGYQSKPNDIPISTDPNSLSTLRPSGGLSLLNLMGPPVPDIDKNDTTQSPSSHSKRRRSRRKNKKKNREKF</sequence>
<dbReference type="AlphaFoldDB" id="A0A9Q5ND93"/>
<feature type="compositionally biased region" description="Polar residues" evidence="2">
    <location>
        <begin position="250"/>
        <end position="265"/>
    </location>
</feature>
<feature type="compositionally biased region" description="Polar residues" evidence="2">
    <location>
        <begin position="433"/>
        <end position="442"/>
    </location>
</feature>
<keyword evidence="1" id="KW-0175">Coiled coil</keyword>
<feature type="coiled-coil region" evidence="1">
    <location>
        <begin position="4"/>
        <end position="60"/>
    </location>
</feature>
<feature type="compositionally biased region" description="Basic residues" evidence="2">
    <location>
        <begin position="472"/>
        <end position="490"/>
    </location>
</feature>
<dbReference type="EMBL" id="LNZH02000153">
    <property type="protein sequence ID" value="OCB89554.1"/>
    <property type="molecule type" value="Genomic_DNA"/>
</dbReference>
<gene>
    <name evidence="3" type="ORF">A7U60_g3246</name>
</gene>
<reference evidence="3" key="1">
    <citation type="submission" date="2016-06" db="EMBL/GenBank/DDBJ databases">
        <title>Draft Genome sequence of the fungus Inonotus baumii.</title>
        <authorList>
            <person name="Zhu H."/>
            <person name="Lin W."/>
        </authorList>
    </citation>
    <scope>NUCLEOTIDE SEQUENCE</scope>
    <source>
        <strain evidence="3">821</strain>
    </source>
</reference>
<evidence type="ECO:0000313" key="3">
    <source>
        <dbReference type="EMBL" id="OCB89554.1"/>
    </source>
</evidence>
<feature type="compositionally biased region" description="Polar residues" evidence="2">
    <location>
        <begin position="161"/>
        <end position="188"/>
    </location>
</feature>
<feature type="compositionally biased region" description="Polar residues" evidence="2">
    <location>
        <begin position="350"/>
        <end position="367"/>
    </location>
</feature>
<dbReference type="Pfam" id="PF11595">
    <property type="entry name" value="DUF3245"/>
    <property type="match status" value="1"/>
</dbReference>
<feature type="region of interest" description="Disordered" evidence="2">
    <location>
        <begin position="423"/>
        <end position="490"/>
    </location>
</feature>